<organism evidence="2 3">
    <name type="scientific">Arsenicicoccus bolidensis</name>
    <dbReference type="NCBI Taxonomy" id="229480"/>
    <lineage>
        <taxon>Bacteria</taxon>
        <taxon>Bacillati</taxon>
        <taxon>Actinomycetota</taxon>
        <taxon>Actinomycetes</taxon>
        <taxon>Micrococcales</taxon>
        <taxon>Intrasporangiaceae</taxon>
        <taxon>Arsenicicoccus</taxon>
    </lineage>
</organism>
<comment type="caution">
    <text evidence="2">The sequence shown here is derived from an EMBL/GenBank/DDBJ whole genome shotgun (WGS) entry which is preliminary data.</text>
</comment>
<keyword evidence="1" id="KW-0812">Transmembrane</keyword>
<name>A0ABS9PYV5_9MICO</name>
<proteinExistence type="predicted"/>
<feature type="transmembrane region" description="Helical" evidence="1">
    <location>
        <begin position="58"/>
        <end position="78"/>
    </location>
</feature>
<gene>
    <name evidence="2" type="ORF">MHL29_02775</name>
</gene>
<keyword evidence="3" id="KW-1185">Reference proteome</keyword>
<dbReference type="InterPro" id="IPR021299">
    <property type="entry name" value="DUF2871"/>
</dbReference>
<keyword evidence="1" id="KW-0472">Membrane</keyword>
<dbReference type="EMBL" id="JAKRCV010000005">
    <property type="protein sequence ID" value="MCG7320819.1"/>
    <property type="molecule type" value="Genomic_DNA"/>
</dbReference>
<feature type="transmembrane region" description="Helical" evidence="1">
    <location>
        <begin position="90"/>
        <end position="110"/>
    </location>
</feature>
<feature type="transmembrane region" description="Helical" evidence="1">
    <location>
        <begin position="122"/>
        <end position="145"/>
    </location>
</feature>
<evidence type="ECO:0000313" key="2">
    <source>
        <dbReference type="EMBL" id="MCG7320819.1"/>
    </source>
</evidence>
<dbReference type="RefSeq" id="WP_239262067.1">
    <property type="nucleotide sequence ID" value="NZ_JAKRCV010000005.1"/>
</dbReference>
<dbReference type="Proteomes" id="UP001521931">
    <property type="component" value="Unassembled WGS sequence"/>
</dbReference>
<accession>A0ABS9PYV5</accession>
<dbReference type="Pfam" id="PF11070">
    <property type="entry name" value="DUF2871"/>
    <property type="match status" value="1"/>
</dbReference>
<evidence type="ECO:0000256" key="1">
    <source>
        <dbReference type="SAM" id="Phobius"/>
    </source>
</evidence>
<reference evidence="2 3" key="1">
    <citation type="submission" date="2022-02" db="EMBL/GenBank/DDBJ databases">
        <title>Uncovering new skin microbiome diversity through culturing and metagenomics.</title>
        <authorList>
            <person name="Conlan S."/>
            <person name="Deming C."/>
            <person name="Nisc Comparative Sequencing Program N."/>
            <person name="Segre J.A."/>
        </authorList>
    </citation>
    <scope>NUCLEOTIDE SEQUENCE [LARGE SCALE GENOMIC DNA]</scope>
    <source>
        <strain evidence="2 3">ACRQZ</strain>
    </source>
</reference>
<evidence type="ECO:0000313" key="3">
    <source>
        <dbReference type="Proteomes" id="UP001521931"/>
    </source>
</evidence>
<protein>
    <submittedName>
        <fullName evidence="2">DUF2871 domain-containing protein</fullName>
    </submittedName>
</protein>
<keyword evidence="1" id="KW-1133">Transmembrane helix</keyword>
<feature type="transmembrane region" description="Helical" evidence="1">
    <location>
        <begin position="20"/>
        <end position="38"/>
    </location>
</feature>
<sequence>MTNATAPRTAAPTRATLTPIYWGVVAYTALGLIGGVYYRELTKAHDYLGSTQLSVVHTHLLALGTLLGLILLVLERTFALSRTAQWKPFLVAYHAGLVVTVAMLTIKGTLQVLGSAAASSPAISGISGLGHILLTVSLVLLLMGLKKRLAA</sequence>